<accession>S8FA73</accession>
<evidence type="ECO:0000313" key="3">
    <source>
        <dbReference type="Proteomes" id="UP000015241"/>
    </source>
</evidence>
<dbReference type="GO" id="GO:0003824">
    <property type="term" value="F:catalytic activity"/>
    <property type="evidence" value="ECO:0007669"/>
    <property type="project" value="InterPro"/>
</dbReference>
<feature type="non-terminal residue" evidence="2">
    <location>
        <position position="304"/>
    </location>
</feature>
<dbReference type="eggNOG" id="ENOG502SMUP">
    <property type="taxonomic scope" value="Eukaryota"/>
</dbReference>
<feature type="domain" description="Endonuclease/exonuclease/phosphatase" evidence="1">
    <location>
        <begin position="51"/>
        <end position="181"/>
    </location>
</feature>
<dbReference type="EMBL" id="KE504205">
    <property type="protein sequence ID" value="EPS95519.1"/>
    <property type="molecule type" value="Genomic_DNA"/>
</dbReference>
<gene>
    <name evidence="2" type="ORF">FOMPIDRAFT_61050</name>
</gene>
<sequence length="304" mass="33972">MRVLNSPDPTNATAARGVAFVLNRELVDIKDCDLRTLVPGRAIQLTLKWHADTEISLLNTYAPNLSDENEAFWTTLLSKYREEQWKHPDVILGDFNLVEEAIDRLPMREGPEGPRNALRELLTHLRLHDGWRITEPATRDYTFPQRPSATRSRIDRIYLGTELLNRSFEWAITSTGVPTDHRLVSVRLTNAAAPYIGKGRWTMPLAILADQNFVSGVEMMGGVALMAAMGSALPGARSETTNPQTVLSGFKKDVKTLARSIQKRKVPKLQAAITGLQSDMKAIQTDPNLDASQEMQQRVCAIQE</sequence>
<dbReference type="AlphaFoldDB" id="S8FA73"/>
<reference evidence="2 3" key="1">
    <citation type="journal article" date="2012" name="Science">
        <title>The Paleozoic origin of enzymatic lignin decomposition reconstructed from 31 fungal genomes.</title>
        <authorList>
            <person name="Floudas D."/>
            <person name="Binder M."/>
            <person name="Riley R."/>
            <person name="Barry K."/>
            <person name="Blanchette R.A."/>
            <person name="Henrissat B."/>
            <person name="Martinez A.T."/>
            <person name="Otillar R."/>
            <person name="Spatafora J.W."/>
            <person name="Yadav J.S."/>
            <person name="Aerts A."/>
            <person name="Benoit I."/>
            <person name="Boyd A."/>
            <person name="Carlson A."/>
            <person name="Copeland A."/>
            <person name="Coutinho P.M."/>
            <person name="de Vries R.P."/>
            <person name="Ferreira P."/>
            <person name="Findley K."/>
            <person name="Foster B."/>
            <person name="Gaskell J."/>
            <person name="Glotzer D."/>
            <person name="Gorecki P."/>
            <person name="Heitman J."/>
            <person name="Hesse C."/>
            <person name="Hori C."/>
            <person name="Igarashi K."/>
            <person name="Jurgens J.A."/>
            <person name="Kallen N."/>
            <person name="Kersten P."/>
            <person name="Kohler A."/>
            <person name="Kuees U."/>
            <person name="Kumar T.K.A."/>
            <person name="Kuo A."/>
            <person name="LaButti K."/>
            <person name="Larrondo L.F."/>
            <person name="Lindquist E."/>
            <person name="Ling A."/>
            <person name="Lombard V."/>
            <person name="Lucas S."/>
            <person name="Lundell T."/>
            <person name="Martin R."/>
            <person name="McLaughlin D.J."/>
            <person name="Morgenstern I."/>
            <person name="Morin E."/>
            <person name="Murat C."/>
            <person name="Nagy L.G."/>
            <person name="Nolan M."/>
            <person name="Ohm R.A."/>
            <person name="Patyshakuliyeva A."/>
            <person name="Rokas A."/>
            <person name="Ruiz-Duenas F.J."/>
            <person name="Sabat G."/>
            <person name="Salamov A."/>
            <person name="Samejima M."/>
            <person name="Schmutz J."/>
            <person name="Slot J.C."/>
            <person name="St John F."/>
            <person name="Stenlid J."/>
            <person name="Sun H."/>
            <person name="Sun S."/>
            <person name="Syed K."/>
            <person name="Tsang A."/>
            <person name="Wiebenga A."/>
            <person name="Young D."/>
            <person name="Pisabarro A."/>
            <person name="Eastwood D.C."/>
            <person name="Martin F."/>
            <person name="Cullen D."/>
            <person name="Grigoriev I.V."/>
            <person name="Hibbett D.S."/>
        </authorList>
    </citation>
    <scope>NUCLEOTIDE SEQUENCE</scope>
    <source>
        <strain evidence="3">FP-58527</strain>
    </source>
</reference>
<dbReference type="InParanoid" id="S8FA73"/>
<dbReference type="InterPro" id="IPR005135">
    <property type="entry name" value="Endo/exonuclease/phosphatase"/>
</dbReference>
<organism evidence="2 3">
    <name type="scientific">Fomitopsis schrenkii</name>
    <name type="common">Brown rot fungus</name>
    <dbReference type="NCBI Taxonomy" id="2126942"/>
    <lineage>
        <taxon>Eukaryota</taxon>
        <taxon>Fungi</taxon>
        <taxon>Dikarya</taxon>
        <taxon>Basidiomycota</taxon>
        <taxon>Agaricomycotina</taxon>
        <taxon>Agaricomycetes</taxon>
        <taxon>Polyporales</taxon>
        <taxon>Fomitopsis</taxon>
    </lineage>
</organism>
<proteinExistence type="predicted"/>
<dbReference type="HOGENOM" id="CLU_049840_0_0_1"/>
<name>S8FA73_FOMSC</name>
<evidence type="ECO:0000259" key="1">
    <source>
        <dbReference type="Pfam" id="PF03372"/>
    </source>
</evidence>
<dbReference type="InterPro" id="IPR036691">
    <property type="entry name" value="Endo/exonu/phosph_ase_sf"/>
</dbReference>
<protein>
    <recommendedName>
        <fullName evidence="1">Endonuclease/exonuclease/phosphatase domain-containing protein</fullName>
    </recommendedName>
</protein>
<dbReference type="SUPFAM" id="SSF56219">
    <property type="entry name" value="DNase I-like"/>
    <property type="match status" value="1"/>
</dbReference>
<keyword evidence="3" id="KW-1185">Reference proteome</keyword>
<evidence type="ECO:0000313" key="2">
    <source>
        <dbReference type="EMBL" id="EPS95519.1"/>
    </source>
</evidence>
<dbReference type="Gene3D" id="3.60.10.10">
    <property type="entry name" value="Endonuclease/exonuclease/phosphatase"/>
    <property type="match status" value="1"/>
</dbReference>
<dbReference type="Pfam" id="PF03372">
    <property type="entry name" value="Exo_endo_phos"/>
    <property type="match status" value="1"/>
</dbReference>
<dbReference type="OrthoDB" id="2799478at2759"/>
<dbReference type="Proteomes" id="UP000015241">
    <property type="component" value="Unassembled WGS sequence"/>
</dbReference>